<dbReference type="EMBL" id="GG692395">
    <property type="protein sequence ID" value="EER35747.1"/>
    <property type="molecule type" value="Genomic_DNA"/>
</dbReference>
<dbReference type="Proteomes" id="UP000002037">
    <property type="component" value="Unassembled WGS sequence"/>
</dbReference>
<evidence type="ECO:0000259" key="2">
    <source>
        <dbReference type="SMART" id="SM01373"/>
    </source>
</evidence>
<dbReference type="InterPro" id="IPR041899">
    <property type="entry name" value="MAGE_WH2"/>
</dbReference>
<protein>
    <recommendedName>
        <fullName evidence="2">MAGE domain-containing protein</fullName>
    </recommendedName>
</protein>
<dbReference type="AlphaFoldDB" id="C5M347"/>
<reference evidence="3 4" key="1">
    <citation type="journal article" date="2009" name="Nature">
        <title>Evolution of pathogenicity and sexual reproduction in eight Candida genomes.</title>
        <authorList>
            <person name="Butler G."/>
            <person name="Rasmussen M.D."/>
            <person name="Lin M.F."/>
            <person name="Santos M.A."/>
            <person name="Sakthikumar S."/>
            <person name="Munro C.A."/>
            <person name="Rheinbay E."/>
            <person name="Grabherr M."/>
            <person name="Forche A."/>
            <person name="Reedy J.L."/>
            <person name="Agrafioti I."/>
            <person name="Arnaud M.B."/>
            <person name="Bates S."/>
            <person name="Brown A.J."/>
            <person name="Brunke S."/>
            <person name="Costanzo M.C."/>
            <person name="Fitzpatrick D.A."/>
            <person name="de Groot P.W."/>
            <person name="Harris D."/>
            <person name="Hoyer L.L."/>
            <person name="Hube B."/>
            <person name="Klis F.M."/>
            <person name="Kodira C."/>
            <person name="Lennard N."/>
            <person name="Logue M.E."/>
            <person name="Martin R."/>
            <person name="Neiman A.M."/>
            <person name="Nikolaou E."/>
            <person name="Quail M.A."/>
            <person name="Quinn J."/>
            <person name="Santos M.C."/>
            <person name="Schmitzberger F.F."/>
            <person name="Sherlock G."/>
            <person name="Shah P."/>
            <person name="Silverstein K.A."/>
            <person name="Skrzypek M.S."/>
            <person name="Soll D."/>
            <person name="Staggs R."/>
            <person name="Stansfield I."/>
            <person name="Stumpf M.P."/>
            <person name="Sudbery P.E."/>
            <person name="Srikantha T."/>
            <person name="Zeng Q."/>
            <person name="Berman J."/>
            <person name="Berriman M."/>
            <person name="Heitman J."/>
            <person name="Gow N.A."/>
            <person name="Lorenz M.C."/>
            <person name="Birren B.W."/>
            <person name="Kellis M."/>
            <person name="Cuomo C.A."/>
        </authorList>
    </citation>
    <scope>NUCLEOTIDE SEQUENCE [LARGE SCALE GENOMIC DNA]</scope>
    <source>
        <strain evidence="4">ATCC MYA-3404 / T1</strain>
    </source>
</reference>
<dbReference type="InterPro" id="IPR041898">
    <property type="entry name" value="MAGE_WH1"/>
</dbReference>
<name>C5M347_CANTT</name>
<feature type="domain" description="MAGE" evidence="2">
    <location>
        <begin position="63"/>
        <end position="294"/>
    </location>
</feature>
<evidence type="ECO:0000313" key="4">
    <source>
        <dbReference type="Proteomes" id="UP000002037"/>
    </source>
</evidence>
<dbReference type="HOGENOM" id="CLU_049350_0_0_1"/>
<dbReference type="RefSeq" id="XP_002545705.1">
    <property type="nucleotide sequence ID" value="XM_002545659.1"/>
</dbReference>
<dbReference type="GO" id="GO:0006281">
    <property type="term" value="P:DNA repair"/>
    <property type="evidence" value="ECO:0007669"/>
    <property type="project" value="TreeGrafter"/>
</dbReference>
<dbReference type="VEuPathDB" id="FungiDB:CTRG_00486"/>
<dbReference type="GeneID" id="8300596"/>
<dbReference type="Gene3D" id="1.10.10.1210">
    <property type="entry name" value="MAGE homology domain, winged helix WH2 motif"/>
    <property type="match status" value="1"/>
</dbReference>
<evidence type="ECO:0000256" key="1">
    <source>
        <dbReference type="SAM" id="MobiDB-lite"/>
    </source>
</evidence>
<dbReference type="PANTHER" id="PTHR11736">
    <property type="entry name" value="MELANOMA-ASSOCIATED ANTIGEN MAGE ANTIGEN"/>
    <property type="match status" value="1"/>
</dbReference>
<dbReference type="PANTHER" id="PTHR11736:SF14">
    <property type="entry name" value="NSE3 HOMOLOG, SMC5-SMC6 COMPLEX COMPONENT"/>
    <property type="match status" value="1"/>
</dbReference>
<dbReference type="Pfam" id="PF01454">
    <property type="entry name" value="MAGE"/>
    <property type="match status" value="1"/>
</dbReference>
<evidence type="ECO:0000313" key="3">
    <source>
        <dbReference type="EMBL" id="EER35747.1"/>
    </source>
</evidence>
<dbReference type="eggNOG" id="ENOG502RZAS">
    <property type="taxonomic scope" value="Eukaryota"/>
</dbReference>
<sequence length="348" mass="39338">MSSRNKISLQDLDDFVDDDNNEEYNENYQQDADFFDPRVGDDSTGQNTPVFDDGEMKHVVNQVVRLALAKELNGKKLRTDHIAKAIKHNFGRKVTGNVLIKEANKILQEVYGLSLEDVSSSTDKQKTKPESDQPATKMRKTSGKGPYVMVSTLSVQSRNILGELWNKDLRISFKKPDLTSKGFFLPLYEKTPAPGSHYDLVKTGIMLLIISMIILNENHIQETILLTKLKKFGISDNLNQKNSNINMNSKDLLNDLTDKEYLSRKKLKGRTESEDIHDYSLGKRSLAEFTPQGVFEYIKIIYGDSYNSTIAEKTLVTIEKAYGVALNEAVDNNNNNNNADTNEEQAEE</sequence>
<dbReference type="InterPro" id="IPR002190">
    <property type="entry name" value="MHD_dom"/>
</dbReference>
<dbReference type="InterPro" id="IPR037445">
    <property type="entry name" value="MAGE"/>
</dbReference>
<dbReference type="Gene3D" id="1.10.10.1200">
    <property type="entry name" value="MAGE homology domain, winged helix WH1 motif"/>
    <property type="match status" value="1"/>
</dbReference>
<keyword evidence="4" id="KW-1185">Reference proteome</keyword>
<accession>C5M347</accession>
<gene>
    <name evidence="3" type="ORF">CTRG_00486</name>
</gene>
<dbReference type="SMART" id="SM01373">
    <property type="entry name" value="MAGE"/>
    <property type="match status" value="1"/>
</dbReference>
<dbReference type="GO" id="GO:0005634">
    <property type="term" value="C:nucleus"/>
    <property type="evidence" value="ECO:0007669"/>
    <property type="project" value="TreeGrafter"/>
</dbReference>
<organism evidence="3 4">
    <name type="scientific">Candida tropicalis (strain ATCC MYA-3404 / T1)</name>
    <name type="common">Yeast</name>
    <dbReference type="NCBI Taxonomy" id="294747"/>
    <lineage>
        <taxon>Eukaryota</taxon>
        <taxon>Fungi</taxon>
        <taxon>Dikarya</taxon>
        <taxon>Ascomycota</taxon>
        <taxon>Saccharomycotina</taxon>
        <taxon>Pichiomycetes</taxon>
        <taxon>Debaryomycetaceae</taxon>
        <taxon>Candida/Lodderomyces clade</taxon>
        <taxon>Candida</taxon>
    </lineage>
</organism>
<dbReference type="STRING" id="294747.C5M347"/>
<dbReference type="KEGG" id="ctp:CTRG_00486"/>
<feature type="region of interest" description="Disordered" evidence="1">
    <location>
        <begin position="118"/>
        <end position="143"/>
    </location>
</feature>
<proteinExistence type="predicted"/>
<dbReference type="OrthoDB" id="205198at2759"/>